<keyword evidence="2" id="KW-1185">Reference proteome</keyword>
<dbReference type="EMBL" id="BMAW01057283">
    <property type="protein sequence ID" value="GFT09911.1"/>
    <property type="molecule type" value="Genomic_DNA"/>
</dbReference>
<dbReference type="PANTHER" id="PTHR47331:SF8">
    <property type="match status" value="1"/>
</dbReference>
<dbReference type="AlphaFoldDB" id="A0A8X6NE73"/>
<sequence>MLKFAFSADIEKMYQQILVASEDQNFQRIVWRESVIYLYKFSYTLCTVTYGTASAPFLATCCLKQIAMDFEMDHPDISSIIKNDFYVDDCLSGSGSFENAVQTVDKLSDISHKHGFHLRKWRSNFTALLEHLSSVIVPDSLEIQTDDSYSGVIYYYQLIGNEPQVNIMVAKTKDAPIKQISICRLDLLGALLLARLFAAVFKVLPDYSISFHAWTDSSVVLSWLAAHPLKWKIFVANRTSEILDIVPYEQWSHVPSKDNPADLASRGVNPEDLANSTLWWHGPSFLCMNKDHWPQQNHTEPSVDKKALSELKPKSPFNATTVLTNDVLNVLFENVSSLSKIVNIISYCFRFFFRCRQSLTSVNNVPCETLFPYLSTKEREGALQIIIIYVQSLYFQRDIELISYGEFVAAKSSISSLCPFLDEMGVLRGGGRLQNSQLSFNAKHPVITPSKHKLSELIVKQFHIMHLHAGPSLLANILKQNYWIVKGKTLFKITMRDRFFSVCHDSFKTRLDWTTLIIRRALCGAFIPVLHSSFCAVYLPSHLGVYILLCIIPPPLDNLDVLQISISLSLHSPK</sequence>
<proteinExistence type="predicted"/>
<dbReference type="PANTHER" id="PTHR47331">
    <property type="entry name" value="PHD-TYPE DOMAIN-CONTAINING PROTEIN"/>
    <property type="match status" value="1"/>
</dbReference>
<dbReference type="SUPFAM" id="SSF56672">
    <property type="entry name" value="DNA/RNA polymerases"/>
    <property type="match status" value="1"/>
</dbReference>
<dbReference type="Proteomes" id="UP000887013">
    <property type="component" value="Unassembled WGS sequence"/>
</dbReference>
<dbReference type="GO" id="GO:0071897">
    <property type="term" value="P:DNA biosynthetic process"/>
    <property type="evidence" value="ECO:0007669"/>
    <property type="project" value="UniProtKB-ARBA"/>
</dbReference>
<organism evidence="1 2">
    <name type="scientific">Nephila pilipes</name>
    <name type="common">Giant wood spider</name>
    <name type="synonym">Nephila maculata</name>
    <dbReference type="NCBI Taxonomy" id="299642"/>
    <lineage>
        <taxon>Eukaryota</taxon>
        <taxon>Metazoa</taxon>
        <taxon>Ecdysozoa</taxon>
        <taxon>Arthropoda</taxon>
        <taxon>Chelicerata</taxon>
        <taxon>Arachnida</taxon>
        <taxon>Araneae</taxon>
        <taxon>Araneomorphae</taxon>
        <taxon>Entelegynae</taxon>
        <taxon>Araneoidea</taxon>
        <taxon>Nephilidae</taxon>
        <taxon>Nephila</taxon>
    </lineage>
</organism>
<dbReference type="InterPro" id="IPR008042">
    <property type="entry name" value="Retrotrans_Pao"/>
</dbReference>
<protein>
    <submittedName>
        <fullName evidence="1">Integrase catalytic domain-containing protein</fullName>
    </submittedName>
</protein>
<dbReference type="Pfam" id="PF05380">
    <property type="entry name" value="Peptidase_A17"/>
    <property type="match status" value="1"/>
</dbReference>
<dbReference type="InterPro" id="IPR043502">
    <property type="entry name" value="DNA/RNA_pol_sf"/>
</dbReference>
<dbReference type="OrthoDB" id="6436735at2759"/>
<accession>A0A8X6NE73</accession>
<gene>
    <name evidence="1" type="primary">AVEN_124813_1</name>
    <name evidence="1" type="ORF">NPIL_249911</name>
</gene>
<comment type="caution">
    <text evidence="1">The sequence shown here is derived from an EMBL/GenBank/DDBJ whole genome shotgun (WGS) entry which is preliminary data.</text>
</comment>
<evidence type="ECO:0000313" key="1">
    <source>
        <dbReference type="EMBL" id="GFT09911.1"/>
    </source>
</evidence>
<reference evidence="1" key="1">
    <citation type="submission" date="2020-08" db="EMBL/GenBank/DDBJ databases">
        <title>Multicomponent nature underlies the extraordinary mechanical properties of spider dragline silk.</title>
        <authorList>
            <person name="Kono N."/>
            <person name="Nakamura H."/>
            <person name="Mori M."/>
            <person name="Yoshida Y."/>
            <person name="Ohtoshi R."/>
            <person name="Malay A.D."/>
            <person name="Moran D.A.P."/>
            <person name="Tomita M."/>
            <person name="Numata K."/>
            <person name="Arakawa K."/>
        </authorList>
    </citation>
    <scope>NUCLEOTIDE SEQUENCE</scope>
</reference>
<name>A0A8X6NE73_NEPPI</name>
<evidence type="ECO:0000313" key="2">
    <source>
        <dbReference type="Proteomes" id="UP000887013"/>
    </source>
</evidence>